<dbReference type="InterPro" id="IPR015985">
    <property type="entry name" value="TehB-like_dom"/>
</dbReference>
<accession>A0A0J1FLM3</accession>
<dbReference type="Gene3D" id="3.40.50.150">
    <property type="entry name" value="Vaccinia Virus protein VP39"/>
    <property type="match status" value="1"/>
</dbReference>
<sequence>MEYMGNKEFWNNRFSKKEDKLLSPEKSLIESIKFFKKGSVLDIACGDGRNALFLIENGFNLVRQEVPHLLAFHTRDSESEGGG</sequence>
<name>A0A0J1FLM3_9FIRM</name>
<dbReference type="PATRIC" id="fig|476652.3.peg.3908"/>
<dbReference type="GO" id="GO:0032259">
    <property type="term" value="P:methylation"/>
    <property type="evidence" value="ECO:0007669"/>
    <property type="project" value="UniProtKB-KW"/>
</dbReference>
<keyword evidence="3" id="KW-1185">Reference proteome</keyword>
<comment type="caution">
    <text evidence="2">The sequence shown here is derived from an EMBL/GenBank/DDBJ whole genome shotgun (WGS) entry which is preliminary data.</text>
</comment>
<keyword evidence="2" id="KW-0489">Methyltransferase</keyword>
<evidence type="ECO:0000259" key="1">
    <source>
        <dbReference type="Pfam" id="PF03848"/>
    </source>
</evidence>
<dbReference type="Proteomes" id="UP000036356">
    <property type="component" value="Unassembled WGS sequence"/>
</dbReference>
<dbReference type="EC" id="2.1.1.265" evidence="2"/>
<dbReference type="EMBL" id="LDZY01000015">
    <property type="protein sequence ID" value="KLU64267.1"/>
    <property type="molecule type" value="Genomic_DNA"/>
</dbReference>
<gene>
    <name evidence="2" type="primary">tehB</name>
    <name evidence="2" type="ORF">DEAC_c36970</name>
</gene>
<reference evidence="2 3" key="1">
    <citation type="submission" date="2015-06" db="EMBL/GenBank/DDBJ databases">
        <title>Draft genome of the moderately acidophilic sulfate reducer Candidatus Desulfosporosinus acididurans strain M1.</title>
        <authorList>
            <person name="Poehlein A."/>
            <person name="Petzsch P."/>
            <person name="Johnson B.D."/>
            <person name="Schloemann M."/>
            <person name="Daniel R."/>
            <person name="Muehling M."/>
        </authorList>
    </citation>
    <scope>NUCLEOTIDE SEQUENCE [LARGE SCALE GENOMIC DNA]</scope>
    <source>
        <strain evidence="2 3">M1</strain>
    </source>
</reference>
<evidence type="ECO:0000313" key="2">
    <source>
        <dbReference type="EMBL" id="KLU64267.1"/>
    </source>
</evidence>
<dbReference type="STRING" id="476652.DEAC_c36970"/>
<dbReference type="InterPro" id="IPR029063">
    <property type="entry name" value="SAM-dependent_MTases_sf"/>
</dbReference>
<dbReference type="SUPFAM" id="SSF53335">
    <property type="entry name" value="S-adenosyl-L-methionine-dependent methyltransferases"/>
    <property type="match status" value="1"/>
</dbReference>
<proteinExistence type="predicted"/>
<keyword evidence="2" id="KW-0808">Transferase</keyword>
<feature type="domain" description="Tellurite resistance methyltransferase TehB-like" evidence="1">
    <location>
        <begin position="14"/>
        <end position="61"/>
    </location>
</feature>
<dbReference type="Pfam" id="PF03848">
    <property type="entry name" value="TehB"/>
    <property type="match status" value="1"/>
</dbReference>
<evidence type="ECO:0000313" key="3">
    <source>
        <dbReference type="Proteomes" id="UP000036356"/>
    </source>
</evidence>
<protein>
    <submittedName>
        <fullName evidence="2">Tellurite methyltransferase</fullName>
        <ecNumber evidence="2">2.1.1.265</ecNumber>
    </submittedName>
</protein>
<dbReference type="AlphaFoldDB" id="A0A0J1FLM3"/>
<dbReference type="GO" id="GO:0008168">
    <property type="term" value="F:methyltransferase activity"/>
    <property type="evidence" value="ECO:0007669"/>
    <property type="project" value="UniProtKB-KW"/>
</dbReference>
<organism evidence="2 3">
    <name type="scientific">Desulfosporosinus acididurans</name>
    <dbReference type="NCBI Taxonomy" id="476652"/>
    <lineage>
        <taxon>Bacteria</taxon>
        <taxon>Bacillati</taxon>
        <taxon>Bacillota</taxon>
        <taxon>Clostridia</taxon>
        <taxon>Eubacteriales</taxon>
        <taxon>Desulfitobacteriaceae</taxon>
        <taxon>Desulfosporosinus</taxon>
    </lineage>
</organism>